<dbReference type="PANTHER" id="PTHR38690">
    <property type="entry name" value="PROTEASE-RELATED"/>
    <property type="match status" value="1"/>
</dbReference>
<sequence>MLDESTPVEITTPIAVDPWHRARTWAFWALASLYIPLCLVLIALKWWLLPQVDSYRPRLEQWLSVQTGQPVKLGSLKAQWTGLSPQITLEGLRIVRPDGTPGFETPLVRMDWSLPSLLAFNPNLSNLEIHSPVLQVRRLTDGVFELAGIRMVPDGRTDNPLVDWLLRQRRVYLSDIQVVWQDEQGVWPNAAVTQGEVLMRNGFGQHRLGGELVLPAVGQQPIRLQSRFSTPLWATQPGNLRDWSGVLFTDFKLDNSEPMARLLKLFKLDVGLEAANGRVWVDFAEGRVQGSLIDAHVERFSLSNPDVDSPPFRLTHASALVEVQGEHSLFRPTAITVKNLTGQLSGQRRFGLSHVGLARTEIQNALNWSLIIQNLDVEQARSVARELAPHIGQAEALARLDDYDASGRIDKALLTWKTPASPPGAEAVGGGQVDLAFQSDVAFRGLTLLHTSERQTKGMPVRKQVTGFRNLSGFFRGSNRSGQWQITGQQSSIALPELFESPSLEFAALSGQGHWANLLTPGTPLDVTIQQLRVSNPDLTADVQGNYRFVEQGDDVMNLQGNLEQAQIQRVPKYLPLVVGESARSWLQTALKGGVARQGQFVIEGKVSDFPYGEARYPGRFKIDIPLTDGELQFAPDWPDISNIQGRAVFEGKSMRIVADSAETQGVPLRNVEAKIADLGAAKTVLTVDGFGEGELNNMVAYVNNSPVSNLLGQALSKADTEGFARLSLGLRIPLDAVQNTEVKGSLQLKGNAIKLVRGMPKVTALDGSIGFSNKGLRIDQLQGQALGAPVQIKGSTDASGRMDIRATGNARAAGLAQYLNPLIEPYLAGSTPYSVLVSSRGNRLDIDINSQLQGLEVKLPTPLGKKADGRLPLRIQQSISNNTSRWTVDLGPDLSNPNASSAMAGQLRALVTERGEQADVDSLQFVIGTPLPVPTPGIQGDVRVATLDVDTWRAIYEQISGETSGRKGGSQKPTGLLGDWLADTSESAARIRLRVRADKINLSGKPFEGVSLTARTVEKRWQFDVSAKGVDGYFTWVQDKARPEGAVLARFKKLTIPKSLDGGVKKLVDEPASSIPALDVQADDFVMNDLRMGTLTLRALNQTRDEVLSNPQRQREWRLEELKLENPESVTTAKGVWQYTPGLVNQRTDIDISQTVKDAGGLLARLGMNDVFKGGEGTLTGRLRWNDAPTSMDYDSLSGQFKLSSRKGQFLKADPGAAKLLGVLSLQSIPRRFTLDFKDLFSQGFAYDTIEADVTLNEGIATTRNFKMTAPSATVLMDGTLDLDKETQNLNVVVLPDLNATGGSLVYSLIAANPAVGIASLIADFLFKDPISKVFSVQYKVSGPWASPTIERLKKTGEGNNGSVNSGG</sequence>
<dbReference type="InterPro" id="IPR011836">
    <property type="entry name" value="YhdP"/>
</dbReference>
<dbReference type="InterPro" id="IPR025263">
    <property type="entry name" value="YhdP_central"/>
</dbReference>
<evidence type="ECO:0000256" key="1">
    <source>
        <dbReference type="SAM" id="Phobius"/>
    </source>
</evidence>
<name>A0ABT1WHL2_9BURK</name>
<dbReference type="NCBIfam" id="TIGR02099">
    <property type="entry name" value="YhdP family protein"/>
    <property type="match status" value="1"/>
</dbReference>
<accession>A0ABT1WHL2</accession>
<keyword evidence="1" id="KW-0812">Transmembrane</keyword>
<reference evidence="3 4" key="1">
    <citation type="submission" date="2022-07" db="EMBL/GenBank/DDBJ databases">
        <authorList>
            <person name="Xamxidin M."/>
            <person name="Wu M."/>
        </authorList>
    </citation>
    <scope>NUCLEOTIDE SEQUENCE [LARGE SCALE GENOMIC DNA]</scope>
    <source>
        <strain evidence="3 4">NBRC 111650</strain>
    </source>
</reference>
<feature type="transmembrane region" description="Helical" evidence="1">
    <location>
        <begin position="25"/>
        <end position="48"/>
    </location>
</feature>
<dbReference type="EMBL" id="JANIGO010000003">
    <property type="protein sequence ID" value="MCQ8896996.1"/>
    <property type="molecule type" value="Genomic_DNA"/>
</dbReference>
<evidence type="ECO:0000313" key="4">
    <source>
        <dbReference type="Proteomes" id="UP001204142"/>
    </source>
</evidence>
<evidence type="ECO:0000259" key="2">
    <source>
        <dbReference type="Pfam" id="PF13116"/>
    </source>
</evidence>
<keyword evidence="1" id="KW-1133">Transmembrane helix</keyword>
<evidence type="ECO:0000313" key="3">
    <source>
        <dbReference type="EMBL" id="MCQ8896996.1"/>
    </source>
</evidence>
<organism evidence="3 4">
    <name type="scientific">Limnobacter humi</name>
    <dbReference type="NCBI Taxonomy" id="1778671"/>
    <lineage>
        <taxon>Bacteria</taxon>
        <taxon>Pseudomonadati</taxon>
        <taxon>Pseudomonadota</taxon>
        <taxon>Betaproteobacteria</taxon>
        <taxon>Burkholderiales</taxon>
        <taxon>Burkholderiaceae</taxon>
        <taxon>Limnobacter</taxon>
    </lineage>
</organism>
<keyword evidence="1" id="KW-0472">Membrane</keyword>
<dbReference type="RefSeq" id="WP_256764785.1">
    <property type="nucleotide sequence ID" value="NZ_JANIGO010000003.1"/>
</dbReference>
<dbReference type="PANTHER" id="PTHR38690:SF1">
    <property type="entry name" value="PROTEASE"/>
    <property type="match status" value="1"/>
</dbReference>
<dbReference type="Proteomes" id="UP001204142">
    <property type="component" value="Unassembled WGS sequence"/>
</dbReference>
<protein>
    <submittedName>
        <fullName evidence="3">TIGR02099 family protein</fullName>
    </submittedName>
</protein>
<keyword evidence="4" id="KW-1185">Reference proteome</keyword>
<dbReference type="Pfam" id="PF13116">
    <property type="entry name" value="YhdP"/>
    <property type="match status" value="1"/>
</dbReference>
<gene>
    <name evidence="3" type="ORF">NQT62_11185</name>
</gene>
<proteinExistence type="predicted"/>
<feature type="domain" description="YhdP central" evidence="2">
    <location>
        <begin position="22"/>
        <end position="1351"/>
    </location>
</feature>
<comment type="caution">
    <text evidence="3">The sequence shown here is derived from an EMBL/GenBank/DDBJ whole genome shotgun (WGS) entry which is preliminary data.</text>
</comment>